<dbReference type="InterPro" id="IPR013491">
    <property type="entry name" value="Tape_meas_N"/>
</dbReference>
<feature type="transmembrane region" description="Helical" evidence="2">
    <location>
        <begin position="566"/>
        <end position="585"/>
    </location>
</feature>
<evidence type="ECO:0000259" key="3">
    <source>
        <dbReference type="Pfam" id="PF20155"/>
    </source>
</evidence>
<dbReference type="EMBL" id="FUXM01000018">
    <property type="protein sequence ID" value="SKA02622.1"/>
    <property type="molecule type" value="Genomic_DNA"/>
</dbReference>
<dbReference type="OrthoDB" id="1677957at2"/>
<evidence type="ECO:0000256" key="2">
    <source>
        <dbReference type="SAM" id="Phobius"/>
    </source>
</evidence>
<dbReference type="InterPro" id="IPR053058">
    <property type="entry name" value="Mulikevirus_tape_measure"/>
</dbReference>
<keyword evidence="5" id="KW-1185">Reference proteome</keyword>
<feature type="transmembrane region" description="Helical" evidence="2">
    <location>
        <begin position="324"/>
        <end position="346"/>
    </location>
</feature>
<evidence type="ECO:0000256" key="1">
    <source>
        <dbReference type="SAM" id="Coils"/>
    </source>
</evidence>
<feature type="domain" description="Tape measure protein N-terminal" evidence="3">
    <location>
        <begin position="62"/>
        <end position="239"/>
    </location>
</feature>
<evidence type="ECO:0000313" key="5">
    <source>
        <dbReference type="Proteomes" id="UP000189933"/>
    </source>
</evidence>
<keyword evidence="1" id="KW-0175">Coiled coil</keyword>
<proteinExistence type="predicted"/>
<dbReference type="RefSeq" id="WP_078665706.1">
    <property type="nucleotide sequence ID" value="NZ_FUXM01000018.1"/>
</dbReference>
<keyword evidence="2" id="KW-0812">Transmembrane</keyword>
<feature type="transmembrane region" description="Helical" evidence="2">
    <location>
        <begin position="517"/>
        <end position="535"/>
    </location>
</feature>
<dbReference type="Proteomes" id="UP000189933">
    <property type="component" value="Unassembled WGS sequence"/>
</dbReference>
<feature type="transmembrane region" description="Helical" evidence="2">
    <location>
        <begin position="297"/>
        <end position="317"/>
    </location>
</feature>
<feature type="transmembrane region" description="Helical" evidence="2">
    <location>
        <begin position="592"/>
        <end position="616"/>
    </location>
</feature>
<feature type="coiled-coil region" evidence="1">
    <location>
        <begin position="259"/>
        <end position="286"/>
    </location>
</feature>
<dbReference type="NCBIfam" id="TIGR02675">
    <property type="entry name" value="tape_meas_nterm"/>
    <property type="match status" value="1"/>
</dbReference>
<protein>
    <submittedName>
        <fullName evidence="4">Tape measure domain-containing protein</fullName>
    </submittedName>
</protein>
<accession>A0A1T4QFZ0</accession>
<keyword evidence="2" id="KW-1133">Transmembrane helix</keyword>
<dbReference type="PANTHER" id="PTHR38812">
    <property type="entry name" value="MU-LIKE PROPHAGE FLUMU PROTEIN GP42"/>
    <property type="match status" value="1"/>
</dbReference>
<sequence>MAQVGELFVRLTARTSDFHRALDEAKEKLNRVASSAGEASAAAAAFVGAISAAAAAAAGFGIKLAAEWEQTEMAFTTLLGSGEKAKAFLEDLDAFAARTPFELQGLTEASRKLLAFGFSAKQIIPMMTAIGDAVAALGGGQAEISRVTLALGQMQAKGKVSAEEMMQLAELGIPAWEMLARAIGTSIPEAMKLAEKGAISGATGINAILAGMEKRFAGAMDKQSKTMLGLWSTIKDQLIFIMRSVGQELIDAFGIKDIMQQVANELGNLTARIRQLKNEGHSLREAIMGAFSPEAKILVVALAGAIVGALVPALLLATKAAIALLASLGPFMLQGAAIATTAYLIYKAWRDAGGGIAAVGVFILRVIGSVVRILSLLIPPLAGVADRIFAYSNTLGQASNKTAEVGNKIKQQQQAIAGAGQKAAQSQQQLGKAVEGAGKKAGKNLQAFDQVYTLQEDMAEAASGAAANMAMPQVAAPNIAAPKIPDLSQATGPIGELAKKWDELAAAMEKARPILEAIGYIVAALMLGKFIKLAAEVGSFIGKLLPLGRIMQFIAEIPLVKRLLDISWALGLFGRYALAVVGYVARMAASWIAAIGPIGWLIAAVIALAVVIYFYWDEISAWTKQKWSELTAWLSQTWGNIKAWADAKFNEIVNAIAQDWEKIKTGAINAWNAIGNYLSQAWENIKSWAAQKFLALVTGIGQLWADLKTGTVEKWNTIANYLSQAWDNIKSWAGSKWGALTDTIKSSTAAATQWVADKWTAAKNTISELWDSLKQATKSKWDGITGVLKSAVNGIIGFINKLIDVWNSLKFTVPKITLPGGRSFGGFSVGVVQLPKIPFLAKGGIVTGPTLAMVGEAGPEAVVPLSGSRGAAFADQIAQAVYVAVRDALRMHSASNSGEHRQQEIVLEIDGNRIGRALFPALTRESQRLGRTVIIGG</sequence>
<organism evidence="4 5">
    <name type="scientific">Carboxydocella sporoproducens DSM 16521</name>
    <dbReference type="NCBI Taxonomy" id="1121270"/>
    <lineage>
        <taxon>Bacteria</taxon>
        <taxon>Bacillati</taxon>
        <taxon>Bacillota</taxon>
        <taxon>Clostridia</taxon>
        <taxon>Eubacteriales</taxon>
        <taxon>Clostridiales Family XVI. Incertae Sedis</taxon>
        <taxon>Carboxydocella</taxon>
    </lineage>
</organism>
<dbReference type="Pfam" id="PF20155">
    <property type="entry name" value="TMP_3"/>
    <property type="match status" value="1"/>
</dbReference>
<evidence type="ECO:0000313" key="4">
    <source>
        <dbReference type="EMBL" id="SKA02622.1"/>
    </source>
</evidence>
<reference evidence="5" key="1">
    <citation type="submission" date="2017-02" db="EMBL/GenBank/DDBJ databases">
        <authorList>
            <person name="Varghese N."/>
            <person name="Submissions S."/>
        </authorList>
    </citation>
    <scope>NUCLEOTIDE SEQUENCE [LARGE SCALE GENOMIC DNA]</scope>
    <source>
        <strain evidence="5">DSM 16521</strain>
    </source>
</reference>
<feature type="transmembrane region" description="Helical" evidence="2">
    <location>
        <begin position="352"/>
        <end position="378"/>
    </location>
</feature>
<dbReference type="Gene3D" id="1.20.120.20">
    <property type="entry name" value="Apolipoprotein"/>
    <property type="match status" value="1"/>
</dbReference>
<gene>
    <name evidence="4" type="ORF">SAMN02745885_01660</name>
</gene>
<name>A0A1T4QFZ0_9FIRM</name>
<dbReference type="AlphaFoldDB" id="A0A1T4QFZ0"/>
<dbReference type="PANTHER" id="PTHR38812:SF2">
    <property type="entry name" value="MU-LIKE PROPHAGE FLUMU PROTEIN GP42"/>
    <property type="match status" value="1"/>
</dbReference>
<keyword evidence="2" id="KW-0472">Membrane</keyword>